<dbReference type="Proteomes" id="UP000008744">
    <property type="component" value="Unassembled WGS sequence"/>
</dbReference>
<proteinExistence type="predicted"/>
<protein>
    <submittedName>
        <fullName evidence="1">GL10291</fullName>
    </submittedName>
</protein>
<dbReference type="EMBL" id="CH479229">
    <property type="protein sequence ID" value="EDW36471.1"/>
    <property type="molecule type" value="Genomic_DNA"/>
</dbReference>
<gene>
    <name evidence="1" type="primary">Dper\GL10291</name>
    <name evidence="1" type="ORF">Dper_GL10291</name>
</gene>
<organism evidence="2">
    <name type="scientific">Drosophila persimilis</name>
    <name type="common">Fruit fly</name>
    <dbReference type="NCBI Taxonomy" id="7234"/>
    <lineage>
        <taxon>Eukaryota</taxon>
        <taxon>Metazoa</taxon>
        <taxon>Ecdysozoa</taxon>
        <taxon>Arthropoda</taxon>
        <taxon>Hexapoda</taxon>
        <taxon>Insecta</taxon>
        <taxon>Pterygota</taxon>
        <taxon>Neoptera</taxon>
        <taxon>Endopterygota</taxon>
        <taxon>Diptera</taxon>
        <taxon>Brachycera</taxon>
        <taxon>Muscomorpha</taxon>
        <taxon>Ephydroidea</taxon>
        <taxon>Drosophilidae</taxon>
        <taxon>Drosophila</taxon>
        <taxon>Sophophora</taxon>
    </lineage>
</organism>
<dbReference type="HOGENOM" id="CLU_2833876_0_0_1"/>
<name>B4H9J5_DROPE</name>
<evidence type="ECO:0000313" key="1">
    <source>
        <dbReference type="EMBL" id="EDW36471.1"/>
    </source>
</evidence>
<evidence type="ECO:0000313" key="2">
    <source>
        <dbReference type="Proteomes" id="UP000008744"/>
    </source>
</evidence>
<reference evidence="1 2" key="1">
    <citation type="journal article" date="2007" name="Nature">
        <title>Evolution of genes and genomes on the Drosophila phylogeny.</title>
        <authorList>
            <consortium name="Drosophila 12 Genomes Consortium"/>
            <person name="Clark A.G."/>
            <person name="Eisen M.B."/>
            <person name="Smith D.R."/>
            <person name="Bergman C.M."/>
            <person name="Oliver B."/>
            <person name="Markow T.A."/>
            <person name="Kaufman T.C."/>
            <person name="Kellis M."/>
            <person name="Gelbart W."/>
            <person name="Iyer V.N."/>
            <person name="Pollard D.A."/>
            <person name="Sackton T.B."/>
            <person name="Larracuente A.M."/>
            <person name="Singh N.D."/>
            <person name="Abad J.P."/>
            <person name="Abt D.N."/>
            <person name="Adryan B."/>
            <person name="Aguade M."/>
            <person name="Akashi H."/>
            <person name="Anderson W.W."/>
            <person name="Aquadro C.F."/>
            <person name="Ardell D.H."/>
            <person name="Arguello R."/>
            <person name="Artieri C.G."/>
            <person name="Barbash D.A."/>
            <person name="Barker D."/>
            <person name="Barsanti P."/>
            <person name="Batterham P."/>
            <person name="Batzoglou S."/>
            <person name="Begun D."/>
            <person name="Bhutkar A."/>
            <person name="Blanco E."/>
            <person name="Bosak S.A."/>
            <person name="Bradley R.K."/>
            <person name="Brand A.D."/>
            <person name="Brent M.R."/>
            <person name="Brooks A.N."/>
            <person name="Brown R.H."/>
            <person name="Butlin R.K."/>
            <person name="Caggese C."/>
            <person name="Calvi B.R."/>
            <person name="Bernardo de Carvalho A."/>
            <person name="Caspi A."/>
            <person name="Castrezana S."/>
            <person name="Celniker S.E."/>
            <person name="Chang J.L."/>
            <person name="Chapple C."/>
            <person name="Chatterji S."/>
            <person name="Chinwalla A."/>
            <person name="Civetta A."/>
            <person name="Clifton S.W."/>
            <person name="Comeron J.M."/>
            <person name="Costello J.C."/>
            <person name="Coyne J.A."/>
            <person name="Daub J."/>
            <person name="David R.G."/>
            <person name="Delcher A.L."/>
            <person name="Delehaunty K."/>
            <person name="Do C.B."/>
            <person name="Ebling H."/>
            <person name="Edwards K."/>
            <person name="Eickbush T."/>
            <person name="Evans J.D."/>
            <person name="Filipski A."/>
            <person name="Findeiss S."/>
            <person name="Freyhult E."/>
            <person name="Fulton L."/>
            <person name="Fulton R."/>
            <person name="Garcia A.C."/>
            <person name="Gardiner A."/>
            <person name="Garfield D.A."/>
            <person name="Garvin B.E."/>
            <person name="Gibson G."/>
            <person name="Gilbert D."/>
            <person name="Gnerre S."/>
            <person name="Godfrey J."/>
            <person name="Good R."/>
            <person name="Gotea V."/>
            <person name="Gravely B."/>
            <person name="Greenberg A.J."/>
            <person name="Griffiths-Jones S."/>
            <person name="Gross S."/>
            <person name="Guigo R."/>
            <person name="Gustafson E.A."/>
            <person name="Haerty W."/>
            <person name="Hahn M.W."/>
            <person name="Halligan D.L."/>
            <person name="Halpern A.L."/>
            <person name="Halter G.M."/>
            <person name="Han M.V."/>
            <person name="Heger A."/>
            <person name="Hillier L."/>
            <person name="Hinrichs A.S."/>
            <person name="Holmes I."/>
            <person name="Hoskins R.A."/>
            <person name="Hubisz M.J."/>
            <person name="Hultmark D."/>
            <person name="Huntley M.A."/>
            <person name="Jaffe D.B."/>
            <person name="Jagadeeshan S."/>
            <person name="Jeck W.R."/>
            <person name="Johnson J."/>
            <person name="Jones C.D."/>
            <person name="Jordan W.C."/>
            <person name="Karpen G.H."/>
            <person name="Kataoka E."/>
            <person name="Keightley P.D."/>
            <person name="Kheradpour P."/>
            <person name="Kirkness E.F."/>
            <person name="Koerich L.B."/>
            <person name="Kristiansen K."/>
            <person name="Kudrna D."/>
            <person name="Kulathinal R.J."/>
            <person name="Kumar S."/>
            <person name="Kwok R."/>
            <person name="Lander E."/>
            <person name="Langley C.H."/>
            <person name="Lapoint R."/>
            <person name="Lazzaro B.P."/>
            <person name="Lee S.J."/>
            <person name="Levesque L."/>
            <person name="Li R."/>
            <person name="Lin C.F."/>
            <person name="Lin M.F."/>
            <person name="Lindblad-Toh K."/>
            <person name="Llopart A."/>
            <person name="Long M."/>
            <person name="Low L."/>
            <person name="Lozovsky E."/>
            <person name="Lu J."/>
            <person name="Luo M."/>
            <person name="Machado C.A."/>
            <person name="Makalowski W."/>
            <person name="Marzo M."/>
            <person name="Matsuda M."/>
            <person name="Matzkin L."/>
            <person name="McAllister B."/>
            <person name="McBride C.S."/>
            <person name="McKernan B."/>
            <person name="McKernan K."/>
            <person name="Mendez-Lago M."/>
            <person name="Minx P."/>
            <person name="Mollenhauer M.U."/>
            <person name="Montooth K."/>
            <person name="Mount S.M."/>
            <person name="Mu X."/>
            <person name="Myers E."/>
            <person name="Negre B."/>
            <person name="Newfeld S."/>
            <person name="Nielsen R."/>
            <person name="Noor M.A."/>
            <person name="O'Grady P."/>
            <person name="Pachter L."/>
            <person name="Papaceit M."/>
            <person name="Parisi M.J."/>
            <person name="Parisi M."/>
            <person name="Parts L."/>
            <person name="Pedersen J.S."/>
            <person name="Pesole G."/>
            <person name="Phillippy A.M."/>
            <person name="Ponting C.P."/>
            <person name="Pop M."/>
            <person name="Porcelli D."/>
            <person name="Powell J.R."/>
            <person name="Prohaska S."/>
            <person name="Pruitt K."/>
            <person name="Puig M."/>
            <person name="Quesneville H."/>
            <person name="Ram K.R."/>
            <person name="Rand D."/>
            <person name="Rasmussen M.D."/>
            <person name="Reed L.K."/>
            <person name="Reenan R."/>
            <person name="Reily A."/>
            <person name="Remington K.A."/>
            <person name="Rieger T.T."/>
            <person name="Ritchie M.G."/>
            <person name="Robin C."/>
            <person name="Rogers Y.H."/>
            <person name="Rohde C."/>
            <person name="Rozas J."/>
            <person name="Rubenfield M.J."/>
            <person name="Ruiz A."/>
            <person name="Russo S."/>
            <person name="Salzberg S.L."/>
            <person name="Sanchez-Gracia A."/>
            <person name="Saranga D.J."/>
            <person name="Sato H."/>
            <person name="Schaeffer S.W."/>
            <person name="Schatz M.C."/>
            <person name="Schlenke T."/>
            <person name="Schwartz R."/>
            <person name="Segarra C."/>
            <person name="Singh R.S."/>
            <person name="Sirot L."/>
            <person name="Sirota M."/>
            <person name="Sisneros N.B."/>
            <person name="Smith C.D."/>
            <person name="Smith T.F."/>
            <person name="Spieth J."/>
            <person name="Stage D.E."/>
            <person name="Stark A."/>
            <person name="Stephan W."/>
            <person name="Strausberg R.L."/>
            <person name="Strempel S."/>
            <person name="Sturgill D."/>
            <person name="Sutton G."/>
            <person name="Sutton G.G."/>
            <person name="Tao W."/>
            <person name="Teichmann S."/>
            <person name="Tobari Y.N."/>
            <person name="Tomimura Y."/>
            <person name="Tsolas J.M."/>
            <person name="Valente V.L."/>
            <person name="Venter E."/>
            <person name="Venter J.C."/>
            <person name="Vicario S."/>
            <person name="Vieira F.G."/>
            <person name="Vilella A.J."/>
            <person name="Villasante A."/>
            <person name="Walenz B."/>
            <person name="Wang J."/>
            <person name="Wasserman M."/>
            <person name="Watts T."/>
            <person name="Wilson D."/>
            <person name="Wilson R.K."/>
            <person name="Wing R.A."/>
            <person name="Wolfner M.F."/>
            <person name="Wong A."/>
            <person name="Wong G.K."/>
            <person name="Wu C.I."/>
            <person name="Wu G."/>
            <person name="Yamamoto D."/>
            <person name="Yang H.P."/>
            <person name="Yang S.P."/>
            <person name="Yorke J.A."/>
            <person name="Yoshida K."/>
            <person name="Zdobnov E."/>
            <person name="Zhang P."/>
            <person name="Zhang Y."/>
            <person name="Zimin A.V."/>
            <person name="Baldwin J."/>
            <person name="Abdouelleil A."/>
            <person name="Abdulkadir J."/>
            <person name="Abebe A."/>
            <person name="Abera B."/>
            <person name="Abreu J."/>
            <person name="Acer S.C."/>
            <person name="Aftuck L."/>
            <person name="Alexander A."/>
            <person name="An P."/>
            <person name="Anderson E."/>
            <person name="Anderson S."/>
            <person name="Arachi H."/>
            <person name="Azer M."/>
            <person name="Bachantsang P."/>
            <person name="Barry A."/>
            <person name="Bayul T."/>
            <person name="Berlin A."/>
            <person name="Bessette D."/>
            <person name="Bloom T."/>
            <person name="Blye J."/>
            <person name="Boguslavskiy L."/>
            <person name="Bonnet C."/>
            <person name="Boukhgalter B."/>
            <person name="Bourzgui I."/>
            <person name="Brown A."/>
            <person name="Cahill P."/>
            <person name="Channer S."/>
            <person name="Cheshatsang Y."/>
            <person name="Chuda L."/>
            <person name="Citroen M."/>
            <person name="Collymore A."/>
            <person name="Cooke P."/>
            <person name="Costello M."/>
            <person name="D'Aco K."/>
            <person name="Daza R."/>
            <person name="De Haan G."/>
            <person name="DeGray S."/>
            <person name="DeMaso C."/>
            <person name="Dhargay N."/>
            <person name="Dooley K."/>
            <person name="Dooley E."/>
            <person name="Doricent M."/>
            <person name="Dorje P."/>
            <person name="Dorjee K."/>
            <person name="Dupes A."/>
            <person name="Elong R."/>
            <person name="Falk J."/>
            <person name="Farina A."/>
            <person name="Faro S."/>
            <person name="Ferguson D."/>
            <person name="Fisher S."/>
            <person name="Foley C.D."/>
            <person name="Franke A."/>
            <person name="Friedrich D."/>
            <person name="Gadbois L."/>
            <person name="Gearin G."/>
            <person name="Gearin C.R."/>
            <person name="Giannoukos G."/>
            <person name="Goode T."/>
            <person name="Graham J."/>
            <person name="Grandbois E."/>
            <person name="Grewal S."/>
            <person name="Gyaltsen K."/>
            <person name="Hafez N."/>
            <person name="Hagos B."/>
            <person name="Hall J."/>
            <person name="Henson C."/>
            <person name="Hollinger A."/>
            <person name="Honan T."/>
            <person name="Huard M.D."/>
            <person name="Hughes L."/>
            <person name="Hurhula B."/>
            <person name="Husby M.E."/>
            <person name="Kamat A."/>
            <person name="Kanga B."/>
            <person name="Kashin S."/>
            <person name="Khazanovich D."/>
            <person name="Kisner P."/>
            <person name="Lance K."/>
            <person name="Lara M."/>
            <person name="Lee W."/>
            <person name="Lennon N."/>
            <person name="Letendre F."/>
            <person name="LeVine R."/>
            <person name="Lipovsky A."/>
            <person name="Liu X."/>
            <person name="Liu J."/>
            <person name="Liu S."/>
            <person name="Lokyitsang T."/>
            <person name="Lokyitsang Y."/>
            <person name="Lubonja R."/>
            <person name="Lui A."/>
            <person name="MacDonald P."/>
            <person name="Magnisalis V."/>
            <person name="Maru K."/>
            <person name="Matthews C."/>
            <person name="McCusker W."/>
            <person name="McDonough S."/>
            <person name="Mehta T."/>
            <person name="Meldrim J."/>
            <person name="Meneus L."/>
            <person name="Mihai O."/>
            <person name="Mihalev A."/>
            <person name="Mihova T."/>
            <person name="Mittelman R."/>
            <person name="Mlenga V."/>
            <person name="Montmayeur A."/>
            <person name="Mulrain L."/>
            <person name="Navidi A."/>
            <person name="Naylor J."/>
            <person name="Negash T."/>
            <person name="Nguyen T."/>
            <person name="Nguyen N."/>
            <person name="Nicol R."/>
            <person name="Norbu C."/>
            <person name="Norbu N."/>
            <person name="Novod N."/>
            <person name="O'Neill B."/>
            <person name="Osman S."/>
            <person name="Markiewicz E."/>
            <person name="Oyono O.L."/>
            <person name="Patti C."/>
            <person name="Phunkhang P."/>
            <person name="Pierre F."/>
            <person name="Priest M."/>
            <person name="Raghuraman S."/>
            <person name="Rege F."/>
            <person name="Reyes R."/>
            <person name="Rise C."/>
            <person name="Rogov P."/>
            <person name="Ross K."/>
            <person name="Ryan E."/>
            <person name="Settipalli S."/>
            <person name="Shea T."/>
            <person name="Sherpa N."/>
            <person name="Shi L."/>
            <person name="Shih D."/>
            <person name="Sparrow T."/>
            <person name="Spaulding J."/>
            <person name="Stalker J."/>
            <person name="Stange-Thomann N."/>
            <person name="Stavropoulos S."/>
            <person name="Stone C."/>
            <person name="Strader C."/>
            <person name="Tesfaye S."/>
            <person name="Thomson T."/>
            <person name="Thoulutsang Y."/>
            <person name="Thoulutsang D."/>
            <person name="Topham K."/>
            <person name="Topping I."/>
            <person name="Tsamla T."/>
            <person name="Vassiliev H."/>
            <person name="Vo A."/>
            <person name="Wangchuk T."/>
            <person name="Wangdi T."/>
            <person name="Weiand M."/>
            <person name="Wilkinson J."/>
            <person name="Wilson A."/>
            <person name="Yadav S."/>
            <person name="Young G."/>
            <person name="Yu Q."/>
            <person name="Zembek L."/>
            <person name="Zhong D."/>
            <person name="Zimmer A."/>
            <person name="Zwirko Z."/>
            <person name="Jaffe D.B."/>
            <person name="Alvarez P."/>
            <person name="Brockman W."/>
            <person name="Butler J."/>
            <person name="Chin C."/>
            <person name="Gnerre S."/>
            <person name="Grabherr M."/>
            <person name="Kleber M."/>
            <person name="Mauceli E."/>
            <person name="MacCallum I."/>
        </authorList>
    </citation>
    <scope>NUCLEOTIDE SEQUENCE [LARGE SCALE GENOMIC DNA]</scope>
    <source>
        <strain evidence="2">MSH-3 / Tucson 14011-0111.49</strain>
    </source>
</reference>
<accession>B4H9J5</accession>
<sequence length="66" mass="7563">MKIKLIIVTTMPWQRPQVSRLLNDSYLISGCQDNLDNWRGIRGFGPPRDDLVFLQLTEGQTTAKES</sequence>
<keyword evidence="2" id="KW-1185">Reference proteome</keyword>
<dbReference type="AlphaFoldDB" id="B4H9J5"/>